<reference evidence="8 9" key="1">
    <citation type="submission" date="2019-02" db="EMBL/GenBank/DDBJ databases">
        <title>Genomic Encyclopedia of Type Strains, Phase IV (KMG-IV): sequencing the most valuable type-strain genomes for metagenomic binning, comparative biology and taxonomic classification.</title>
        <authorList>
            <person name="Goeker M."/>
        </authorList>
    </citation>
    <scope>NUCLEOTIDE SEQUENCE [LARGE SCALE GENOMIC DNA]</scope>
    <source>
        <strain evidence="8 9">DSM 18116</strain>
    </source>
</reference>
<dbReference type="GO" id="GO:0009279">
    <property type="term" value="C:cell outer membrane"/>
    <property type="evidence" value="ECO:0007669"/>
    <property type="project" value="UniProtKB-SubCell"/>
</dbReference>
<dbReference type="Pfam" id="PF14322">
    <property type="entry name" value="SusD-like_3"/>
    <property type="match status" value="1"/>
</dbReference>
<dbReference type="EMBL" id="SGXA01000007">
    <property type="protein sequence ID" value="RZS63949.1"/>
    <property type="molecule type" value="Genomic_DNA"/>
</dbReference>
<dbReference type="SUPFAM" id="SSF48452">
    <property type="entry name" value="TPR-like"/>
    <property type="match status" value="1"/>
</dbReference>
<dbReference type="OrthoDB" id="5694214at2"/>
<keyword evidence="3" id="KW-0732">Signal</keyword>
<comment type="subcellular location">
    <subcellularLocation>
        <location evidence="1">Cell outer membrane</location>
    </subcellularLocation>
</comment>
<dbReference type="InterPro" id="IPR011990">
    <property type="entry name" value="TPR-like_helical_dom_sf"/>
</dbReference>
<dbReference type="Gene3D" id="1.25.40.390">
    <property type="match status" value="1"/>
</dbReference>
<feature type="domain" description="RagB/SusD" evidence="6">
    <location>
        <begin position="338"/>
        <end position="486"/>
    </location>
</feature>
<evidence type="ECO:0000256" key="1">
    <source>
        <dbReference type="ARBA" id="ARBA00004442"/>
    </source>
</evidence>
<dbReference type="AlphaFoldDB" id="A0A4Q7MCB8"/>
<dbReference type="InterPro" id="IPR033985">
    <property type="entry name" value="SusD-like_N"/>
</dbReference>
<evidence type="ECO:0000313" key="8">
    <source>
        <dbReference type="EMBL" id="RZS63949.1"/>
    </source>
</evidence>
<evidence type="ECO:0000259" key="7">
    <source>
        <dbReference type="Pfam" id="PF14322"/>
    </source>
</evidence>
<gene>
    <name evidence="8" type="ORF">EV199_6049</name>
</gene>
<evidence type="ECO:0000259" key="6">
    <source>
        <dbReference type="Pfam" id="PF07980"/>
    </source>
</evidence>
<dbReference type="Proteomes" id="UP000293874">
    <property type="component" value="Unassembled WGS sequence"/>
</dbReference>
<proteinExistence type="inferred from homology"/>
<keyword evidence="9" id="KW-1185">Reference proteome</keyword>
<dbReference type="Pfam" id="PF07980">
    <property type="entry name" value="SusD_RagB"/>
    <property type="match status" value="1"/>
</dbReference>
<comment type="similarity">
    <text evidence="2">Belongs to the SusD family.</text>
</comment>
<evidence type="ECO:0000313" key="9">
    <source>
        <dbReference type="Proteomes" id="UP000293874"/>
    </source>
</evidence>
<feature type="domain" description="SusD-like N-terminal" evidence="7">
    <location>
        <begin position="95"/>
        <end position="202"/>
    </location>
</feature>
<evidence type="ECO:0000256" key="5">
    <source>
        <dbReference type="ARBA" id="ARBA00023237"/>
    </source>
</evidence>
<sequence>MKSKYFLPVLAALMLTACHKDLDVIQTDQITASGMWKSEGDANSAMFGSHQLLRAAFSQGLVYWGEYRTGLWGPGNHKGLSQTPRDQVYQSSMPNTHDYADWENIYKVINNANLLLKYTPNISFANADKKKEVLANGYFVRAVCYYWIARIWGNAPLVLEAVESPSQELLPQRSSVTDILAQVEQDIDAALSNMPASVTAKKTASLASLNMLKADFSLWMYKVKNAGNTYLDKAETAVAAVLGNSALGLETNYASIFATASESGKEVIYSWNYAQDEYTGGYAADYQFNSATVTPAYHFNPVAVGGNQQWCFYTDDYVNVLTQNAADTRLATNYQVFFDNQMNQTFHWTNKYKGTWLNKTLILDADIILYRLADAYMFNAEIKYYRNDATGAVQEVNKLVKRAYGVDAYYSTSSTLPQAHDIIVKERMREFPAEGKLWWDFIRLGVAFDWNSFLAAKQNQQNILLWPISDNSINDNPNLGGQTPGWQ</sequence>
<evidence type="ECO:0000256" key="3">
    <source>
        <dbReference type="ARBA" id="ARBA00022729"/>
    </source>
</evidence>
<name>A0A4Q7MCB8_9BACT</name>
<dbReference type="RefSeq" id="WP_130544519.1">
    <property type="nucleotide sequence ID" value="NZ_CP042431.1"/>
</dbReference>
<evidence type="ECO:0000256" key="4">
    <source>
        <dbReference type="ARBA" id="ARBA00023136"/>
    </source>
</evidence>
<keyword evidence="4" id="KW-0472">Membrane</keyword>
<protein>
    <submittedName>
        <fullName evidence="8">SusD-like starch-binding protein associating with outer membrane</fullName>
    </submittedName>
</protein>
<evidence type="ECO:0000256" key="2">
    <source>
        <dbReference type="ARBA" id="ARBA00006275"/>
    </source>
</evidence>
<dbReference type="PROSITE" id="PS51257">
    <property type="entry name" value="PROKAR_LIPOPROTEIN"/>
    <property type="match status" value="1"/>
</dbReference>
<dbReference type="InterPro" id="IPR012944">
    <property type="entry name" value="SusD_RagB_dom"/>
</dbReference>
<comment type="caution">
    <text evidence="8">The sequence shown here is derived from an EMBL/GenBank/DDBJ whole genome shotgun (WGS) entry which is preliminary data.</text>
</comment>
<accession>A0A4Q7MCB8</accession>
<organism evidence="8 9">
    <name type="scientific">Pseudobacter ginsenosidimutans</name>
    <dbReference type="NCBI Taxonomy" id="661488"/>
    <lineage>
        <taxon>Bacteria</taxon>
        <taxon>Pseudomonadati</taxon>
        <taxon>Bacteroidota</taxon>
        <taxon>Chitinophagia</taxon>
        <taxon>Chitinophagales</taxon>
        <taxon>Chitinophagaceae</taxon>
        <taxon>Pseudobacter</taxon>
    </lineage>
</organism>
<keyword evidence="5" id="KW-0998">Cell outer membrane</keyword>